<dbReference type="Proteomes" id="UP001161567">
    <property type="component" value="Unassembled WGS sequence"/>
</dbReference>
<dbReference type="EMBL" id="JAOCIL010000001">
    <property type="protein sequence ID" value="MDH1437586.1"/>
    <property type="molecule type" value="Genomic_DNA"/>
</dbReference>
<organism evidence="2 3">
    <name type="scientific">Acinetobacter johnsonii</name>
    <dbReference type="NCBI Taxonomy" id="40214"/>
    <lineage>
        <taxon>Bacteria</taxon>
        <taxon>Pseudomonadati</taxon>
        <taxon>Pseudomonadota</taxon>
        <taxon>Gammaproteobacteria</taxon>
        <taxon>Moraxellales</taxon>
        <taxon>Moraxellaceae</taxon>
        <taxon>Acinetobacter</taxon>
    </lineage>
</organism>
<name>A0AA42QQT9_ACIJO</name>
<evidence type="ECO:0000256" key="1">
    <source>
        <dbReference type="SAM" id="Phobius"/>
    </source>
</evidence>
<feature type="transmembrane region" description="Helical" evidence="1">
    <location>
        <begin position="162"/>
        <end position="181"/>
    </location>
</feature>
<keyword evidence="1" id="KW-1133">Transmembrane helix</keyword>
<accession>A0AA42QQT9</accession>
<protein>
    <submittedName>
        <fullName evidence="2">DUF805 domain-containing protein</fullName>
    </submittedName>
</protein>
<dbReference type="RefSeq" id="WP_279746467.1">
    <property type="nucleotide sequence ID" value="NZ_JAOCIL010000001.1"/>
</dbReference>
<evidence type="ECO:0000313" key="3">
    <source>
        <dbReference type="Proteomes" id="UP001161567"/>
    </source>
</evidence>
<dbReference type="PANTHER" id="PTHR34980:SF2">
    <property type="entry name" value="INNER MEMBRANE PROTEIN YHAH-RELATED"/>
    <property type="match status" value="1"/>
</dbReference>
<keyword evidence="1" id="KW-0812">Transmembrane</keyword>
<dbReference type="AlphaFoldDB" id="A0AA42QQT9"/>
<feature type="transmembrane region" description="Helical" evidence="1">
    <location>
        <begin position="131"/>
        <end position="150"/>
    </location>
</feature>
<dbReference type="InterPro" id="IPR008523">
    <property type="entry name" value="DUF805"/>
</dbReference>
<keyword evidence="1" id="KW-0472">Membrane</keyword>
<proteinExistence type="predicted"/>
<comment type="caution">
    <text evidence="2">The sequence shown here is derived from an EMBL/GenBank/DDBJ whole genome shotgun (WGS) entry which is preliminary data.</text>
</comment>
<dbReference type="PANTHER" id="PTHR34980">
    <property type="entry name" value="INNER MEMBRANE PROTEIN-RELATED-RELATED"/>
    <property type="match status" value="1"/>
</dbReference>
<dbReference type="Pfam" id="PF05656">
    <property type="entry name" value="DUF805"/>
    <property type="match status" value="1"/>
</dbReference>
<sequence>MQGKILDFSVQTNSGIISGDDQQRYSFVGSEWKEQQLPKRGMSVDFDVNTDGHATAIYAALASPNTSTIIQQFQEKEESLYSPFDWFLKCMKNYVNFNGRARRKEFWFFALFYLLGAFATMFLDYLFGTEILLYVLYILAMALPQAGVAVRRLHDIGRSGWWYLVSLVPIVGFILLIIWFSKDGDTHSNLYGQPIK</sequence>
<reference evidence="2" key="1">
    <citation type="submission" date="2022-09" db="EMBL/GenBank/DDBJ databases">
        <title>Intensive care unit water sources are persistently colonized with multi-drug resistant bacteria and are the site of extensive horizontal gene transfer of antibiotic resistance genes.</title>
        <authorList>
            <person name="Diorio-Toth L."/>
        </authorList>
    </citation>
    <scope>NUCLEOTIDE SEQUENCE</scope>
    <source>
        <strain evidence="2">GD03725</strain>
    </source>
</reference>
<feature type="transmembrane region" description="Helical" evidence="1">
    <location>
        <begin position="106"/>
        <end position="125"/>
    </location>
</feature>
<dbReference type="GO" id="GO:0005886">
    <property type="term" value="C:plasma membrane"/>
    <property type="evidence" value="ECO:0007669"/>
    <property type="project" value="TreeGrafter"/>
</dbReference>
<evidence type="ECO:0000313" key="2">
    <source>
        <dbReference type="EMBL" id="MDH1437586.1"/>
    </source>
</evidence>
<gene>
    <name evidence="2" type="ORF">N5I27_03990</name>
</gene>